<proteinExistence type="predicted"/>
<evidence type="ECO:0000256" key="1">
    <source>
        <dbReference type="SAM" id="MobiDB-lite"/>
    </source>
</evidence>
<dbReference type="InterPro" id="IPR027417">
    <property type="entry name" value="P-loop_NTPase"/>
</dbReference>
<evidence type="ECO:0000313" key="2">
    <source>
        <dbReference type="EMBL" id="GAA2615838.1"/>
    </source>
</evidence>
<dbReference type="Gene3D" id="3.40.50.300">
    <property type="entry name" value="P-loop containing nucleotide triphosphate hydrolases"/>
    <property type="match status" value="1"/>
</dbReference>
<organism evidence="2 3">
    <name type="scientific">Actinomadura fulvescens</name>
    <dbReference type="NCBI Taxonomy" id="46160"/>
    <lineage>
        <taxon>Bacteria</taxon>
        <taxon>Bacillati</taxon>
        <taxon>Actinomycetota</taxon>
        <taxon>Actinomycetes</taxon>
        <taxon>Streptosporangiales</taxon>
        <taxon>Thermomonosporaceae</taxon>
        <taxon>Actinomadura</taxon>
    </lineage>
</organism>
<comment type="caution">
    <text evidence="2">The sequence shown here is derived from an EMBL/GenBank/DDBJ whole genome shotgun (WGS) entry which is preliminary data.</text>
</comment>
<evidence type="ECO:0000313" key="3">
    <source>
        <dbReference type="Proteomes" id="UP001501509"/>
    </source>
</evidence>
<name>A0ABN3Q4J7_9ACTN</name>
<dbReference type="Proteomes" id="UP001501509">
    <property type="component" value="Unassembled WGS sequence"/>
</dbReference>
<feature type="region of interest" description="Disordered" evidence="1">
    <location>
        <begin position="398"/>
        <end position="426"/>
    </location>
</feature>
<keyword evidence="3" id="KW-1185">Reference proteome</keyword>
<accession>A0ABN3Q4J7</accession>
<protein>
    <recommendedName>
        <fullName evidence="4">Sulfotransferase family protein</fullName>
    </recommendedName>
</protein>
<dbReference type="RefSeq" id="WP_344545682.1">
    <property type="nucleotide sequence ID" value="NZ_BAAATD010000008.1"/>
</dbReference>
<reference evidence="2 3" key="1">
    <citation type="journal article" date="2019" name="Int. J. Syst. Evol. Microbiol.">
        <title>The Global Catalogue of Microorganisms (GCM) 10K type strain sequencing project: providing services to taxonomists for standard genome sequencing and annotation.</title>
        <authorList>
            <consortium name="The Broad Institute Genomics Platform"/>
            <consortium name="The Broad Institute Genome Sequencing Center for Infectious Disease"/>
            <person name="Wu L."/>
            <person name="Ma J."/>
        </authorList>
    </citation>
    <scope>NUCLEOTIDE SEQUENCE [LARGE SCALE GENOMIC DNA]</scope>
    <source>
        <strain evidence="2 3">JCM 6833</strain>
    </source>
</reference>
<evidence type="ECO:0008006" key="4">
    <source>
        <dbReference type="Google" id="ProtNLM"/>
    </source>
</evidence>
<dbReference type="EMBL" id="BAAATD010000008">
    <property type="protein sequence ID" value="GAA2615838.1"/>
    <property type="molecule type" value="Genomic_DNA"/>
</dbReference>
<dbReference type="SUPFAM" id="SSF52540">
    <property type="entry name" value="P-loop containing nucleoside triphosphate hydrolases"/>
    <property type="match status" value="1"/>
</dbReference>
<gene>
    <name evidence="2" type="ORF">GCM10010411_58610</name>
</gene>
<sequence>MAPIPDPARSVVYLHVGSPKSGTTFLQQILWRNRAELGRAGVLLPARSFQGQQRAVWDLRDLEQHPADPAPPWTGLWDRLAQQVLKSPQPTAIVSHETLASLDERQIKRAVEAFHPAEVHVVYTMRDLAGLLPSEWQEYVKHRCLLDYEAWISEVIDGGPEVGVGQWFWRVHDAPEVLRRWSTAVPAERIHLITVPPPGAPRDLLWRRFADLVGVSPDEVDLDQAFSNSSLGFVEAELLRRVNAAVDPETPQWLYSIAVKGAYAHEVLSLRKGRKVYFPSDRRDWVDRRQLEMIESLRAGGYDMIGDLDELVGRAPHGHAKDMATHDELLDAAAGSTLALLDEIYRLRGEVAQLRGEIAKDRTKPLYKTVVEHFSETNPTVMKARVAYWHAVERVRGTNGTSASEAHKPRPSLWSGAKWPKGSGPA</sequence>